<reference evidence="3" key="1">
    <citation type="journal article" date="2019" name="Int. J. Syst. Evol. Microbiol.">
        <title>The Global Catalogue of Microorganisms (GCM) 10K type strain sequencing project: providing services to taxonomists for standard genome sequencing and annotation.</title>
        <authorList>
            <consortium name="The Broad Institute Genomics Platform"/>
            <consortium name="The Broad Institute Genome Sequencing Center for Infectious Disease"/>
            <person name="Wu L."/>
            <person name="Ma J."/>
        </authorList>
    </citation>
    <scope>NUCLEOTIDE SEQUENCE [LARGE SCALE GENOMIC DNA]</scope>
    <source>
        <strain evidence="3">KCTC 42224</strain>
    </source>
</reference>
<evidence type="ECO:0000313" key="3">
    <source>
        <dbReference type="Proteomes" id="UP001595683"/>
    </source>
</evidence>
<feature type="transmembrane region" description="Helical" evidence="1">
    <location>
        <begin position="88"/>
        <end position="109"/>
    </location>
</feature>
<comment type="caution">
    <text evidence="2">The sequence shown here is derived from an EMBL/GenBank/DDBJ whole genome shotgun (WGS) entry which is preliminary data.</text>
</comment>
<name>A0ABV7V185_9SPHN</name>
<accession>A0ABV7V185</accession>
<keyword evidence="1" id="KW-0812">Transmembrane</keyword>
<evidence type="ECO:0000256" key="1">
    <source>
        <dbReference type="SAM" id="Phobius"/>
    </source>
</evidence>
<dbReference type="RefSeq" id="WP_191322851.1">
    <property type="nucleotide sequence ID" value="NZ_BMZP01000002.1"/>
</dbReference>
<organism evidence="2 3">
    <name type="scientific">Novosphingobium pokkalii</name>
    <dbReference type="NCBI Taxonomy" id="1770194"/>
    <lineage>
        <taxon>Bacteria</taxon>
        <taxon>Pseudomonadati</taxon>
        <taxon>Pseudomonadota</taxon>
        <taxon>Alphaproteobacteria</taxon>
        <taxon>Sphingomonadales</taxon>
        <taxon>Sphingomonadaceae</taxon>
        <taxon>Novosphingobium</taxon>
    </lineage>
</organism>
<keyword evidence="3" id="KW-1185">Reference proteome</keyword>
<gene>
    <name evidence="2" type="ORF">ACFOOT_05615</name>
</gene>
<keyword evidence="1" id="KW-0472">Membrane</keyword>
<keyword evidence="1" id="KW-1133">Transmembrane helix</keyword>
<feature type="transmembrane region" description="Helical" evidence="1">
    <location>
        <begin position="218"/>
        <end position="236"/>
    </location>
</feature>
<dbReference type="EMBL" id="JBHRYE010000010">
    <property type="protein sequence ID" value="MFC3670894.1"/>
    <property type="molecule type" value="Genomic_DNA"/>
</dbReference>
<proteinExistence type="predicted"/>
<sequence>MSDNALAVGQDGHTHETTCLNCATPLVGSHCHACGQAAHVHRTLGAFFHDLLHGVFHFEGRIWHTLPLLAWRPGELTRRYIDGQRVRFVSPLALFLFSVFLMFAVFHQISGEWHWNPAVGTNGKTLAQGRAETERTLATLQAQRAQMLSRHEDTTAIDDKIDSQKTALDILQNMDPGASKDSGPHIDSDIPALAHVIAAFRANPGLALYKLQSYAYKYSWALIPISVPMLWLLFPFSRRFQLYDHTVFVTYSLSFMTLLSVVLMVADRLGLPGVSLATLVVPPLHMFRQVRGAYGCGVGGALWRTAALLVFAMIALLVFAAVILAQTGAE</sequence>
<feature type="transmembrane region" description="Helical" evidence="1">
    <location>
        <begin position="248"/>
        <end position="266"/>
    </location>
</feature>
<feature type="transmembrane region" description="Helical" evidence="1">
    <location>
        <begin position="301"/>
        <end position="325"/>
    </location>
</feature>
<dbReference type="InterPro" id="IPR022134">
    <property type="entry name" value="DUF3667"/>
</dbReference>
<dbReference type="Pfam" id="PF12412">
    <property type="entry name" value="DUF3667"/>
    <property type="match status" value="1"/>
</dbReference>
<protein>
    <submittedName>
        <fullName evidence="2">DUF3667 domain-containing protein</fullName>
    </submittedName>
</protein>
<dbReference type="Proteomes" id="UP001595683">
    <property type="component" value="Unassembled WGS sequence"/>
</dbReference>
<evidence type="ECO:0000313" key="2">
    <source>
        <dbReference type="EMBL" id="MFC3670894.1"/>
    </source>
</evidence>